<dbReference type="EMBL" id="JXXZ01000020">
    <property type="protein sequence ID" value="KJY95968.1"/>
    <property type="molecule type" value="Genomic_DNA"/>
</dbReference>
<dbReference type="PATRIC" id="fig|151081.8.peg.2085"/>
<comment type="caution">
    <text evidence="1">The sequence shown here is derived from an EMBL/GenBank/DDBJ whole genome shotgun (WGS) entry which is preliminary data.</text>
</comment>
<dbReference type="GeneID" id="58230353"/>
<sequence>MSSYRYAFLLFMVAMNWGCSYTPAPIGEQEKFYDFDNKVHYYQTRLSKKRYRLEVVEDGYQQFTNQSVFLLRHSAQLCNDSTFSLRITQGVQDYERFPTHPRGYEPNLVAELICE</sequence>
<dbReference type="AlphaFoldDB" id="A0A0F4PLV8"/>
<dbReference type="eggNOG" id="ENOG5033052">
    <property type="taxonomic scope" value="Bacteria"/>
</dbReference>
<gene>
    <name evidence="1" type="ORF">TW72_17805</name>
</gene>
<evidence type="ECO:0000313" key="2">
    <source>
        <dbReference type="Proteomes" id="UP000033664"/>
    </source>
</evidence>
<evidence type="ECO:0000313" key="1">
    <source>
        <dbReference type="EMBL" id="KJY95968.1"/>
    </source>
</evidence>
<organism evidence="1 2">
    <name type="scientific">Pseudoalteromonas ruthenica</name>
    <dbReference type="NCBI Taxonomy" id="151081"/>
    <lineage>
        <taxon>Bacteria</taxon>
        <taxon>Pseudomonadati</taxon>
        <taxon>Pseudomonadota</taxon>
        <taxon>Gammaproteobacteria</taxon>
        <taxon>Alteromonadales</taxon>
        <taxon>Pseudoalteromonadaceae</taxon>
        <taxon>Pseudoalteromonas</taxon>
    </lineage>
</organism>
<dbReference type="RefSeq" id="WP_052698221.1">
    <property type="nucleotide sequence ID" value="NZ_CP023396.1"/>
</dbReference>
<accession>A0A0F4PLV8</accession>
<reference evidence="1 2" key="1">
    <citation type="journal article" date="2015" name="BMC Genomics">
        <title>Genome mining reveals unlocked bioactive potential of marine Gram-negative bacteria.</title>
        <authorList>
            <person name="Machado H."/>
            <person name="Sonnenschein E.C."/>
            <person name="Melchiorsen J."/>
            <person name="Gram L."/>
        </authorList>
    </citation>
    <scope>NUCLEOTIDE SEQUENCE [LARGE SCALE GENOMIC DNA]</scope>
    <source>
        <strain evidence="1 2">S3137</strain>
    </source>
</reference>
<dbReference type="Proteomes" id="UP000033664">
    <property type="component" value="Unassembled WGS sequence"/>
</dbReference>
<dbReference type="OrthoDB" id="6227752at2"/>
<name>A0A0F4PLV8_9GAMM</name>
<proteinExistence type="predicted"/>
<keyword evidence="2" id="KW-1185">Reference proteome</keyword>
<protein>
    <submittedName>
        <fullName evidence="1">Uncharacterized protein</fullName>
    </submittedName>
</protein>